<dbReference type="InterPro" id="IPR027417">
    <property type="entry name" value="P-loop_NTPase"/>
</dbReference>
<keyword evidence="9" id="KW-0131">Cell cycle</keyword>
<reference evidence="12" key="1">
    <citation type="submission" date="2016-04" db="EMBL/GenBank/DDBJ databases">
        <authorList>
            <person name="Quiroz-Castaneda R.E."/>
            <person name="Martinez-Ocampo F."/>
        </authorList>
    </citation>
    <scope>NUCLEOTIDE SEQUENCE [LARGE SCALE GENOMIC DNA]</scope>
    <source>
        <strain evidence="12">INIFAP01</strain>
    </source>
</reference>
<keyword evidence="7" id="KW-0342">GTP-binding</keyword>
<evidence type="ECO:0000256" key="1">
    <source>
        <dbReference type="ARBA" id="ARBA00001946"/>
    </source>
</evidence>
<dbReference type="GO" id="GO:0046872">
    <property type="term" value="F:metal ion binding"/>
    <property type="evidence" value="ECO:0007669"/>
    <property type="project" value="UniProtKB-KW"/>
</dbReference>
<accession>A0A1A9QD33</accession>
<dbReference type="SUPFAM" id="SSF52540">
    <property type="entry name" value="P-loop containing nucleoside triphosphate hydrolases"/>
    <property type="match status" value="1"/>
</dbReference>
<dbReference type="EMBL" id="LWUJ01000013">
    <property type="protein sequence ID" value="OAL09876.1"/>
    <property type="molecule type" value="Genomic_DNA"/>
</dbReference>
<evidence type="ECO:0000259" key="10">
    <source>
        <dbReference type="PROSITE" id="PS51706"/>
    </source>
</evidence>
<evidence type="ECO:0000256" key="6">
    <source>
        <dbReference type="ARBA" id="ARBA00022842"/>
    </source>
</evidence>
<dbReference type="NCBIfam" id="TIGR03598">
    <property type="entry name" value="GTPase_YsxC"/>
    <property type="match status" value="1"/>
</dbReference>
<feature type="domain" description="EngB-type G" evidence="10">
    <location>
        <begin position="18"/>
        <end position="183"/>
    </location>
</feature>
<comment type="cofactor">
    <cofactor evidence="1">
        <name>Mg(2+)</name>
        <dbReference type="ChEBI" id="CHEBI:18420"/>
    </cofactor>
</comment>
<dbReference type="PROSITE" id="PS51706">
    <property type="entry name" value="G_ENGB"/>
    <property type="match status" value="1"/>
</dbReference>
<comment type="similarity">
    <text evidence="2">Belongs to the TRAFAC class TrmE-Era-EngA-EngB-Septin-like GTPase superfamily. EngB GTPase family.</text>
</comment>
<gene>
    <name evidence="11" type="ORF">A6V39_04865</name>
</gene>
<dbReference type="AlphaFoldDB" id="A0A1A9QD33"/>
<dbReference type="GO" id="GO:0000917">
    <property type="term" value="P:division septum assembly"/>
    <property type="evidence" value="ECO:0007669"/>
    <property type="project" value="UniProtKB-KW"/>
</dbReference>
<dbReference type="InterPro" id="IPR006073">
    <property type="entry name" value="GTP-bd"/>
</dbReference>
<evidence type="ECO:0000256" key="5">
    <source>
        <dbReference type="ARBA" id="ARBA00022741"/>
    </source>
</evidence>
<dbReference type="Pfam" id="PF01926">
    <property type="entry name" value="MMR_HSR1"/>
    <property type="match status" value="1"/>
</dbReference>
<organism evidence="11 12">
    <name type="scientific">Candidatus Mycoplasma haematobovis</name>
    <dbReference type="NCBI Taxonomy" id="432608"/>
    <lineage>
        <taxon>Bacteria</taxon>
        <taxon>Bacillati</taxon>
        <taxon>Mycoplasmatota</taxon>
        <taxon>Mollicutes</taxon>
        <taxon>Mycoplasmataceae</taxon>
        <taxon>Mycoplasma</taxon>
    </lineage>
</organism>
<evidence type="ECO:0000256" key="3">
    <source>
        <dbReference type="ARBA" id="ARBA00022618"/>
    </source>
</evidence>
<keyword evidence="4" id="KW-0479">Metal-binding</keyword>
<dbReference type="PANTHER" id="PTHR11649:SF13">
    <property type="entry name" value="ENGB-TYPE G DOMAIN-CONTAINING PROTEIN"/>
    <property type="match status" value="1"/>
</dbReference>
<keyword evidence="8" id="KW-0717">Septation</keyword>
<evidence type="ECO:0000256" key="9">
    <source>
        <dbReference type="ARBA" id="ARBA00023306"/>
    </source>
</evidence>
<sequence>MARFITSAINPKHYPPSNLPEFSLAGASNAGKSTLINALAKEKIAKTSKQQGKTRTINFYDFNSFYLTDTPGYGYDKHSKEDKLLKIINDYLIERPNLIGVLHLCSPHGLSEQDLEIKNYLSTRFDNYLLLLNKVDKLSNAQREKIKADVLKATNLPEDKLLLVSGKKGVNVLQLLKKIKSWI</sequence>
<dbReference type="Gene3D" id="3.40.50.300">
    <property type="entry name" value="P-loop containing nucleotide triphosphate hydrolases"/>
    <property type="match status" value="1"/>
</dbReference>
<evidence type="ECO:0000313" key="12">
    <source>
        <dbReference type="Proteomes" id="UP000077623"/>
    </source>
</evidence>
<dbReference type="STRING" id="432608.A6V39_04865"/>
<protein>
    <submittedName>
        <fullName evidence="11">Ribosome biogenesis GTP-binding protein YsxC</fullName>
    </submittedName>
</protein>
<dbReference type="PANTHER" id="PTHR11649">
    <property type="entry name" value="MSS1/TRME-RELATED GTP-BINDING PROTEIN"/>
    <property type="match status" value="1"/>
</dbReference>
<evidence type="ECO:0000256" key="8">
    <source>
        <dbReference type="ARBA" id="ARBA00023210"/>
    </source>
</evidence>
<keyword evidence="6" id="KW-0460">Magnesium</keyword>
<dbReference type="InterPro" id="IPR019987">
    <property type="entry name" value="GTP-bd_ribosome_bio_YsxC"/>
</dbReference>
<keyword evidence="5" id="KW-0547">Nucleotide-binding</keyword>
<proteinExistence type="inferred from homology"/>
<dbReference type="GO" id="GO:0005829">
    <property type="term" value="C:cytosol"/>
    <property type="evidence" value="ECO:0007669"/>
    <property type="project" value="TreeGrafter"/>
</dbReference>
<keyword evidence="12" id="KW-1185">Reference proteome</keyword>
<dbReference type="InterPro" id="IPR030393">
    <property type="entry name" value="G_ENGB_dom"/>
</dbReference>
<dbReference type="RefSeq" id="WP_187150605.1">
    <property type="nucleotide sequence ID" value="NZ_LWUJ01000013.1"/>
</dbReference>
<evidence type="ECO:0000256" key="7">
    <source>
        <dbReference type="ARBA" id="ARBA00023134"/>
    </source>
</evidence>
<comment type="caution">
    <text evidence="11">The sequence shown here is derived from an EMBL/GenBank/DDBJ whole genome shotgun (WGS) entry which is preliminary data.</text>
</comment>
<dbReference type="CDD" id="cd01876">
    <property type="entry name" value="YihA_EngB"/>
    <property type="match status" value="1"/>
</dbReference>
<keyword evidence="3" id="KW-0132">Cell division</keyword>
<dbReference type="Proteomes" id="UP000077623">
    <property type="component" value="Unassembled WGS sequence"/>
</dbReference>
<dbReference type="GO" id="GO:0005525">
    <property type="term" value="F:GTP binding"/>
    <property type="evidence" value="ECO:0007669"/>
    <property type="project" value="UniProtKB-KW"/>
</dbReference>
<evidence type="ECO:0000313" key="11">
    <source>
        <dbReference type="EMBL" id="OAL09876.1"/>
    </source>
</evidence>
<name>A0A1A9QD33_9MOLU</name>
<evidence type="ECO:0000256" key="4">
    <source>
        <dbReference type="ARBA" id="ARBA00022723"/>
    </source>
</evidence>
<evidence type="ECO:0000256" key="2">
    <source>
        <dbReference type="ARBA" id="ARBA00009638"/>
    </source>
</evidence>